<evidence type="ECO:0000256" key="2">
    <source>
        <dbReference type="SAM" id="Phobius"/>
    </source>
</evidence>
<name>A0A7W3LWU4_ACTNM</name>
<proteinExistence type="predicted"/>
<comment type="caution">
    <text evidence="4">The sequence shown here is derived from an EMBL/GenBank/DDBJ whole genome shotgun (WGS) entry which is preliminary data.</text>
</comment>
<dbReference type="AlphaFoldDB" id="A0A7W3LWU4"/>
<keyword evidence="2" id="KW-1133">Transmembrane helix</keyword>
<accession>A0A7W3LWU4</accession>
<keyword evidence="5" id="KW-1185">Reference proteome</keyword>
<feature type="chain" id="PRO_5031318084" evidence="3">
    <location>
        <begin position="24"/>
        <end position="212"/>
    </location>
</feature>
<gene>
    <name evidence="4" type="ORF">HNR61_007341</name>
</gene>
<evidence type="ECO:0000256" key="3">
    <source>
        <dbReference type="SAM" id="SignalP"/>
    </source>
</evidence>
<dbReference type="Proteomes" id="UP000572680">
    <property type="component" value="Unassembled WGS sequence"/>
</dbReference>
<feature type="transmembrane region" description="Helical" evidence="2">
    <location>
        <begin position="189"/>
        <end position="209"/>
    </location>
</feature>
<keyword evidence="2" id="KW-0812">Transmembrane</keyword>
<dbReference type="EMBL" id="JACJIA010000012">
    <property type="protein sequence ID" value="MBA8955665.1"/>
    <property type="molecule type" value="Genomic_DNA"/>
</dbReference>
<dbReference type="InterPro" id="IPR046150">
    <property type="entry name" value="DUF6152"/>
</dbReference>
<evidence type="ECO:0000256" key="1">
    <source>
        <dbReference type="SAM" id="MobiDB-lite"/>
    </source>
</evidence>
<reference evidence="4 5" key="1">
    <citation type="submission" date="2020-08" db="EMBL/GenBank/DDBJ databases">
        <title>Genomic Encyclopedia of Type Strains, Phase IV (KMG-IV): sequencing the most valuable type-strain genomes for metagenomic binning, comparative biology and taxonomic classification.</title>
        <authorList>
            <person name="Goeker M."/>
        </authorList>
    </citation>
    <scope>NUCLEOTIDE SEQUENCE [LARGE SCALE GENOMIC DNA]</scope>
    <source>
        <strain evidence="4 5">DSM 44197</strain>
    </source>
</reference>
<feature type="region of interest" description="Disordered" evidence="1">
    <location>
        <begin position="149"/>
        <end position="184"/>
    </location>
</feature>
<organism evidence="4 5">
    <name type="scientific">Actinomadura namibiensis</name>
    <dbReference type="NCBI Taxonomy" id="182080"/>
    <lineage>
        <taxon>Bacteria</taxon>
        <taxon>Bacillati</taxon>
        <taxon>Actinomycetota</taxon>
        <taxon>Actinomycetes</taxon>
        <taxon>Streptosporangiales</taxon>
        <taxon>Thermomonosporaceae</taxon>
        <taxon>Actinomadura</taxon>
    </lineage>
</organism>
<keyword evidence="2" id="KW-0472">Membrane</keyword>
<protein>
    <submittedName>
        <fullName evidence="4">Uncharacterized protein</fullName>
    </submittedName>
</protein>
<sequence length="212" mass="22588">MRHVALAAALAVLTLWTGPAALAHHGWEEFQTSRPLYLSGTVTQVRWGNPHPEVRVRPAVPVTLPGSLATRPIPRELEEIGGRDVLRRTTAHPGPATEVTLILAPLERLSAWGMPDRVRPGERIEVVGYPHREEETEFRPELLVRQDGRAIRQRSVPLPGTDGATTGDSTTGGSAPRPDASSGGAVNPVPWIVGGLGVLAAAGGAAYLVRRG</sequence>
<evidence type="ECO:0000313" key="4">
    <source>
        <dbReference type="EMBL" id="MBA8955665.1"/>
    </source>
</evidence>
<feature type="compositionally biased region" description="Low complexity" evidence="1">
    <location>
        <begin position="160"/>
        <end position="175"/>
    </location>
</feature>
<evidence type="ECO:0000313" key="5">
    <source>
        <dbReference type="Proteomes" id="UP000572680"/>
    </source>
</evidence>
<feature type="signal peptide" evidence="3">
    <location>
        <begin position="1"/>
        <end position="23"/>
    </location>
</feature>
<dbReference type="RefSeq" id="WP_182847634.1">
    <property type="nucleotide sequence ID" value="NZ_BAAALP010000045.1"/>
</dbReference>
<dbReference type="Pfam" id="PF19649">
    <property type="entry name" value="DUF6152"/>
    <property type="match status" value="1"/>
</dbReference>
<keyword evidence="3" id="KW-0732">Signal</keyword>